<reference evidence="2" key="1">
    <citation type="journal article" date="2019" name="bioRxiv">
        <title>The Genome of the Zebra Mussel, Dreissena polymorpha: A Resource for Invasive Species Research.</title>
        <authorList>
            <person name="McCartney M.A."/>
            <person name="Auch B."/>
            <person name="Kono T."/>
            <person name="Mallez S."/>
            <person name="Zhang Y."/>
            <person name="Obille A."/>
            <person name="Becker A."/>
            <person name="Abrahante J.E."/>
            <person name="Garbe J."/>
            <person name="Badalamenti J.P."/>
            <person name="Herman A."/>
            <person name="Mangelson H."/>
            <person name="Liachko I."/>
            <person name="Sullivan S."/>
            <person name="Sone E.D."/>
            <person name="Koren S."/>
            <person name="Silverstein K.A.T."/>
            <person name="Beckman K.B."/>
            <person name="Gohl D.M."/>
        </authorList>
    </citation>
    <scope>NUCLEOTIDE SEQUENCE</scope>
    <source>
        <strain evidence="2">Duluth1</strain>
        <tissue evidence="2">Whole animal</tissue>
    </source>
</reference>
<gene>
    <name evidence="2" type="ORF">DPMN_090391</name>
</gene>
<sequence>MVPQGQTVTIRHDGKIIPGTLDRRHNAPRSYVVETKGGRILRRNRRHMRLTSVEPYSLGTHQDSKEQEYRNRKQ</sequence>
<dbReference type="EMBL" id="JAIWYP010000003">
    <property type="protein sequence ID" value="KAH3848053.1"/>
    <property type="molecule type" value="Genomic_DNA"/>
</dbReference>
<evidence type="ECO:0000313" key="2">
    <source>
        <dbReference type="EMBL" id="KAH3848053.1"/>
    </source>
</evidence>
<comment type="caution">
    <text evidence="2">The sequence shown here is derived from an EMBL/GenBank/DDBJ whole genome shotgun (WGS) entry which is preliminary data.</text>
</comment>
<accession>A0A9D4QYZ3</accession>
<protein>
    <submittedName>
        <fullName evidence="2">Uncharacterized protein</fullName>
    </submittedName>
</protein>
<dbReference type="Proteomes" id="UP000828390">
    <property type="component" value="Unassembled WGS sequence"/>
</dbReference>
<keyword evidence="3" id="KW-1185">Reference proteome</keyword>
<feature type="region of interest" description="Disordered" evidence="1">
    <location>
        <begin position="52"/>
        <end position="74"/>
    </location>
</feature>
<name>A0A9D4QYZ3_DREPO</name>
<feature type="compositionally biased region" description="Basic and acidic residues" evidence="1">
    <location>
        <begin position="62"/>
        <end position="74"/>
    </location>
</feature>
<evidence type="ECO:0000313" key="3">
    <source>
        <dbReference type="Proteomes" id="UP000828390"/>
    </source>
</evidence>
<evidence type="ECO:0000256" key="1">
    <source>
        <dbReference type="SAM" id="MobiDB-lite"/>
    </source>
</evidence>
<proteinExistence type="predicted"/>
<dbReference type="AlphaFoldDB" id="A0A9D4QYZ3"/>
<organism evidence="2 3">
    <name type="scientific">Dreissena polymorpha</name>
    <name type="common">Zebra mussel</name>
    <name type="synonym">Mytilus polymorpha</name>
    <dbReference type="NCBI Taxonomy" id="45954"/>
    <lineage>
        <taxon>Eukaryota</taxon>
        <taxon>Metazoa</taxon>
        <taxon>Spiralia</taxon>
        <taxon>Lophotrochozoa</taxon>
        <taxon>Mollusca</taxon>
        <taxon>Bivalvia</taxon>
        <taxon>Autobranchia</taxon>
        <taxon>Heteroconchia</taxon>
        <taxon>Euheterodonta</taxon>
        <taxon>Imparidentia</taxon>
        <taxon>Neoheterodontei</taxon>
        <taxon>Myida</taxon>
        <taxon>Dreissenoidea</taxon>
        <taxon>Dreissenidae</taxon>
        <taxon>Dreissena</taxon>
    </lineage>
</organism>
<reference evidence="2" key="2">
    <citation type="submission" date="2020-11" db="EMBL/GenBank/DDBJ databases">
        <authorList>
            <person name="McCartney M.A."/>
            <person name="Auch B."/>
            <person name="Kono T."/>
            <person name="Mallez S."/>
            <person name="Becker A."/>
            <person name="Gohl D.M."/>
            <person name="Silverstein K.A.T."/>
            <person name="Koren S."/>
            <person name="Bechman K.B."/>
            <person name="Herman A."/>
            <person name="Abrahante J.E."/>
            <person name="Garbe J."/>
        </authorList>
    </citation>
    <scope>NUCLEOTIDE SEQUENCE</scope>
    <source>
        <strain evidence="2">Duluth1</strain>
        <tissue evidence="2">Whole animal</tissue>
    </source>
</reference>